<reference evidence="1 2" key="1">
    <citation type="submission" date="2016-08" db="EMBL/GenBank/DDBJ databases">
        <title>Salinivibrio phage SMHB1.</title>
        <authorList>
            <person name="Olonade I.T."/>
            <person name="van Zyl L.J."/>
            <person name="Trindade M.I."/>
        </authorList>
    </citation>
    <scope>NUCLEOTIDE SEQUENCE [LARGE SCALE GENOMIC DNA]</scope>
</reference>
<evidence type="ECO:0000313" key="1">
    <source>
        <dbReference type="EMBL" id="AOY11818.1"/>
    </source>
</evidence>
<dbReference type="KEGG" id="vg:54977048"/>
<evidence type="ECO:0000313" key="2">
    <source>
        <dbReference type="Proteomes" id="UP000225897"/>
    </source>
</evidence>
<accession>A0A1D9C9R0</accession>
<proteinExistence type="predicted"/>
<sequence length="153" mass="17784">MQKYWNGKGNPVRGQLYLDEDSQLCALIECVEGLFIGKMIEHPSWGEHALPALSISRRDSIRPDPSHLSELTTHRTLEQLEQETKALIDAMNRYGYFFLDINIARRAARADLYRETREDLYRETEHIEALLMNRVFDRDGDFRIVESAQSAVK</sequence>
<name>A0A1D9C9R0_9CAUD</name>
<keyword evidence="2" id="KW-1185">Reference proteome</keyword>
<gene>
    <name evidence="1" type="primary">PP_00013</name>
</gene>
<dbReference type="GeneID" id="54977048"/>
<protein>
    <submittedName>
        <fullName evidence="1">Uncharacterized protein</fullName>
    </submittedName>
</protein>
<dbReference type="Proteomes" id="UP000225897">
    <property type="component" value="Segment"/>
</dbReference>
<dbReference type="EMBL" id="KX774374">
    <property type="protein sequence ID" value="AOY11818.1"/>
    <property type="molecule type" value="Genomic_DNA"/>
</dbReference>
<organism evidence="1 2">
    <name type="scientific">Salinivibrio phage SMHB1</name>
    <dbReference type="NCBI Taxonomy" id="1897436"/>
    <lineage>
        <taxon>Viruses</taxon>
        <taxon>Duplodnaviria</taxon>
        <taxon>Heunggongvirae</taxon>
        <taxon>Uroviricota</taxon>
        <taxon>Caudoviricetes</taxon>
        <taxon>Peduoviridae</taxon>
        <taxon>Playavirus</taxon>
        <taxon>Playavirus SMHB1</taxon>
    </lineage>
</organism>
<dbReference type="RefSeq" id="YP_009786955.1">
    <property type="nucleotide sequence ID" value="NC_047775.1"/>
</dbReference>